<sequence>MAIAFQKNAVKMVDALLVTGNDELEEIIKLGWKTRIDSVPSHLLKHEISPEAMAQETITFYRKVMDTGYRRRMNKAEFNCLNSLLHIGLLENGMLRNMPNEHLIELRKLNPQQWQRILLFSDDEDIREMINKGIEKLQLSVPDIDTNNILRYLPLITKQAGSLDKENLFATDVFTRNKTENVIEDADSELKTGTIMFLNAKYLLNKNKFTLHHLADIYKFLKTCDYDEVKLSSLLKKMHIYKFARRILQILSNYLFLEEGFMPFKPLDDKKTTKLEQTIINIEKY</sequence>
<keyword evidence="1" id="KW-0808">Transferase</keyword>
<gene>
    <name evidence="1" type="ORF">ETF27_04745</name>
</gene>
<accession>A0A5C8GJZ6</accession>
<protein>
    <submittedName>
        <fullName evidence="1">Glycosyltransferase</fullName>
    </submittedName>
</protein>
<proteinExistence type="predicted"/>
<comment type="caution">
    <text evidence="1">The sequence shown here is derived from an EMBL/GenBank/DDBJ whole genome shotgun (WGS) entry which is preliminary data.</text>
</comment>
<organism evidence="1 2">
    <name type="scientific">Prevotella brunnea</name>
    <dbReference type="NCBI Taxonomy" id="2508867"/>
    <lineage>
        <taxon>Bacteria</taxon>
        <taxon>Pseudomonadati</taxon>
        <taxon>Bacteroidota</taxon>
        <taxon>Bacteroidia</taxon>
        <taxon>Bacteroidales</taxon>
        <taxon>Prevotellaceae</taxon>
        <taxon>Prevotella</taxon>
    </lineage>
</organism>
<dbReference type="GO" id="GO:0016740">
    <property type="term" value="F:transferase activity"/>
    <property type="evidence" value="ECO:0007669"/>
    <property type="project" value="UniProtKB-KW"/>
</dbReference>
<dbReference type="OrthoDB" id="9790710at2"/>
<dbReference type="EMBL" id="SDIK01000031">
    <property type="protein sequence ID" value="TXJ62414.1"/>
    <property type="molecule type" value="Genomic_DNA"/>
</dbReference>
<keyword evidence="2" id="KW-1185">Reference proteome</keyword>
<dbReference type="RefSeq" id="WP_130829044.1">
    <property type="nucleotide sequence ID" value="NZ_SDIK01000031.1"/>
</dbReference>
<name>A0A5C8GJZ6_9BACT</name>
<dbReference type="AlphaFoldDB" id="A0A5C8GJZ6"/>
<dbReference type="Proteomes" id="UP000321612">
    <property type="component" value="Unassembled WGS sequence"/>
</dbReference>
<reference evidence="2" key="1">
    <citation type="submission" date="2019-05" db="EMBL/GenBank/DDBJ databases">
        <title>Prevotella brunnea sp. nov., isolated from a wound of a patient.</title>
        <authorList>
            <person name="Buhl M."/>
        </authorList>
    </citation>
    <scope>NUCLEOTIDE SEQUENCE [LARGE SCALE GENOMIC DNA]</scope>
    <source>
        <strain evidence="2">A2672</strain>
    </source>
</reference>
<evidence type="ECO:0000313" key="2">
    <source>
        <dbReference type="Proteomes" id="UP000321612"/>
    </source>
</evidence>
<evidence type="ECO:0000313" key="1">
    <source>
        <dbReference type="EMBL" id="TXJ62414.1"/>
    </source>
</evidence>